<dbReference type="InterPro" id="IPR004659">
    <property type="entry name" value="RNase_E/G"/>
</dbReference>
<evidence type="ECO:0000256" key="5">
    <source>
        <dbReference type="ARBA" id="ARBA00022884"/>
    </source>
</evidence>
<dbReference type="GO" id="GO:0004540">
    <property type="term" value="F:RNA nuclease activity"/>
    <property type="evidence" value="ECO:0007669"/>
    <property type="project" value="InterPro"/>
</dbReference>
<keyword evidence="2" id="KW-0479">Metal-binding</keyword>
<dbReference type="InterPro" id="IPR003029">
    <property type="entry name" value="S1_domain"/>
</dbReference>
<organism evidence="7 8">
    <name type="scientific">Candidatus Scatocola faecipullorum</name>
    <dbReference type="NCBI Taxonomy" id="2840917"/>
    <lineage>
        <taxon>Bacteria</taxon>
        <taxon>Pseudomonadati</taxon>
        <taxon>Pseudomonadota</taxon>
        <taxon>Alphaproteobacteria</taxon>
        <taxon>Rhodospirillales</taxon>
        <taxon>Rhodospirillaceae</taxon>
        <taxon>Rhodospirillaceae incertae sedis</taxon>
        <taxon>Candidatus Scatocola</taxon>
    </lineage>
</organism>
<dbReference type="InterPro" id="IPR012340">
    <property type="entry name" value="NA-bd_OB-fold"/>
</dbReference>
<dbReference type="SUPFAM" id="SSF50249">
    <property type="entry name" value="Nucleic acid-binding proteins"/>
    <property type="match status" value="1"/>
</dbReference>
<dbReference type="GO" id="GO:0046872">
    <property type="term" value="F:metal ion binding"/>
    <property type="evidence" value="ECO:0007669"/>
    <property type="project" value="UniProtKB-KW"/>
</dbReference>
<evidence type="ECO:0000256" key="3">
    <source>
        <dbReference type="ARBA" id="ARBA00022801"/>
    </source>
</evidence>
<reference evidence="7" key="2">
    <citation type="journal article" date="2021" name="PeerJ">
        <title>Extensive microbial diversity within the chicken gut microbiome revealed by metagenomics and culture.</title>
        <authorList>
            <person name="Gilroy R."/>
            <person name="Ravi A."/>
            <person name="Getino M."/>
            <person name="Pursley I."/>
            <person name="Horton D.L."/>
            <person name="Alikhan N.F."/>
            <person name="Baker D."/>
            <person name="Gharbi K."/>
            <person name="Hall N."/>
            <person name="Watson M."/>
            <person name="Adriaenssens E.M."/>
            <person name="Foster-Nyarko E."/>
            <person name="Jarju S."/>
            <person name="Secka A."/>
            <person name="Antonio M."/>
            <person name="Oren A."/>
            <person name="Chaudhuri R.R."/>
            <person name="La Ragione R."/>
            <person name="Hildebrand F."/>
            <person name="Pallen M.J."/>
        </authorList>
    </citation>
    <scope>NUCLEOTIDE SEQUENCE</scope>
    <source>
        <strain evidence="7">ChiW3-316</strain>
    </source>
</reference>
<keyword evidence="4" id="KW-0460">Magnesium</keyword>
<reference evidence="7" key="1">
    <citation type="submission" date="2020-10" db="EMBL/GenBank/DDBJ databases">
        <authorList>
            <person name="Gilroy R."/>
        </authorList>
    </citation>
    <scope>NUCLEOTIDE SEQUENCE</scope>
    <source>
        <strain evidence="7">ChiW3-316</strain>
    </source>
</reference>
<dbReference type="Gene3D" id="2.40.50.140">
    <property type="entry name" value="Nucleic acid-binding proteins"/>
    <property type="match status" value="1"/>
</dbReference>
<protein>
    <submittedName>
        <fullName evidence="7">Ribonuclease E/G</fullName>
    </submittedName>
</protein>
<dbReference type="AlphaFoldDB" id="A0A9D1M5L8"/>
<dbReference type="PANTHER" id="PTHR30001">
    <property type="entry name" value="RIBONUCLEASE"/>
    <property type="match status" value="1"/>
</dbReference>
<evidence type="ECO:0000256" key="4">
    <source>
        <dbReference type="ARBA" id="ARBA00022842"/>
    </source>
</evidence>
<dbReference type="EMBL" id="DVNC01000054">
    <property type="protein sequence ID" value="HIU54039.1"/>
    <property type="molecule type" value="Genomic_DNA"/>
</dbReference>
<proteinExistence type="predicted"/>
<comment type="caution">
    <text evidence="7">The sequence shown here is derived from an EMBL/GenBank/DDBJ whole genome shotgun (WGS) entry which is preliminary data.</text>
</comment>
<dbReference type="Proteomes" id="UP000824107">
    <property type="component" value="Unassembled WGS sequence"/>
</dbReference>
<keyword evidence="5" id="KW-0694">RNA-binding</keyword>
<dbReference type="InterPro" id="IPR019307">
    <property type="entry name" value="RNA-bd_AU-1/RNase_E/G"/>
</dbReference>
<dbReference type="GO" id="GO:0016787">
    <property type="term" value="F:hydrolase activity"/>
    <property type="evidence" value="ECO:0007669"/>
    <property type="project" value="UniProtKB-KW"/>
</dbReference>
<dbReference type="Pfam" id="PF10150">
    <property type="entry name" value="RNase_E_G"/>
    <property type="match status" value="1"/>
</dbReference>
<evidence type="ECO:0000313" key="8">
    <source>
        <dbReference type="Proteomes" id="UP000824107"/>
    </source>
</evidence>
<keyword evidence="3" id="KW-0378">Hydrolase</keyword>
<dbReference type="PANTHER" id="PTHR30001:SF0">
    <property type="entry name" value="RIBONUCLEASE G"/>
    <property type="match status" value="1"/>
</dbReference>
<accession>A0A9D1M5L8</accession>
<evidence type="ECO:0000256" key="1">
    <source>
        <dbReference type="ARBA" id="ARBA00001946"/>
    </source>
</evidence>
<dbReference type="PROSITE" id="PS50126">
    <property type="entry name" value="S1"/>
    <property type="match status" value="1"/>
</dbReference>
<dbReference type="GO" id="GO:0005737">
    <property type="term" value="C:cytoplasm"/>
    <property type="evidence" value="ECO:0007669"/>
    <property type="project" value="TreeGrafter"/>
</dbReference>
<name>A0A9D1M5L8_9PROT</name>
<sequence>MSIDTIVYEKKNASFSLALLEDGGLKELAFGNENSAAEGNVYLGKITRKIELAHDKVGFFVDIDDGRDAFLNAEEFGLKEVNYTEGQSIVVQVAQEKRAEKGARVVRAIQFVGDYIVYCPYRLTVEASPRIEDKDKLAEYKDKVLEHTTGQEGWILRTASVEVPFEKIAAEMEKLRNTYDEVRMKARTAKAPALLYAKTAPLYEEINRYLSGLQKVIVNNHNLENELREKFAAQFEVEYMNDPFVALGLEDAIAEALLKNVKLPSGGRLSIEETKACVCIDVDSGSDNGRGSLSALNQEAAVEIARQIRLRNLSGKIIIDFAGSSEYKFLKPVIETLEAELAKDSNKGRLLGLSKAGNVEIVRVRRRPTLQDVLSVECDSCQGTGRVMK</sequence>
<evidence type="ECO:0000256" key="2">
    <source>
        <dbReference type="ARBA" id="ARBA00022723"/>
    </source>
</evidence>
<gene>
    <name evidence="7" type="ORF">IAD20_08180</name>
</gene>
<dbReference type="GO" id="GO:0003723">
    <property type="term" value="F:RNA binding"/>
    <property type="evidence" value="ECO:0007669"/>
    <property type="project" value="UniProtKB-KW"/>
</dbReference>
<comment type="cofactor">
    <cofactor evidence="1">
        <name>Mg(2+)</name>
        <dbReference type="ChEBI" id="CHEBI:18420"/>
    </cofactor>
</comment>
<feature type="domain" description="S1 motif" evidence="6">
    <location>
        <begin position="39"/>
        <end position="110"/>
    </location>
</feature>
<dbReference type="GO" id="GO:0006364">
    <property type="term" value="P:rRNA processing"/>
    <property type="evidence" value="ECO:0007669"/>
    <property type="project" value="TreeGrafter"/>
</dbReference>
<evidence type="ECO:0000259" key="6">
    <source>
        <dbReference type="PROSITE" id="PS50126"/>
    </source>
</evidence>
<evidence type="ECO:0000313" key="7">
    <source>
        <dbReference type="EMBL" id="HIU54039.1"/>
    </source>
</evidence>